<accession>A0AC61R0D7</accession>
<dbReference type="EMBL" id="SRZB01000009">
    <property type="protein sequence ID" value="TGX99194.1"/>
    <property type="molecule type" value="Genomic_DNA"/>
</dbReference>
<reference evidence="1" key="1">
    <citation type="submission" date="2019-04" db="EMBL/GenBank/DDBJ databases">
        <title>Microbes associate with the intestines of laboratory mice.</title>
        <authorList>
            <person name="Navarre W."/>
            <person name="Wong E."/>
            <person name="Huang K."/>
            <person name="Tropini C."/>
            <person name="Ng K."/>
            <person name="Yu B."/>
        </authorList>
    </citation>
    <scope>NUCLEOTIDE SEQUENCE</scope>
    <source>
        <strain evidence="1">NM72_1-8</strain>
    </source>
</reference>
<sequence length="182" mass="21364">MPTPTKPVKVLAMEKRSHRTKKELAQRKSAEESLLTGKILKEKKEVRENPVAHKEFKRLKTLLKAIEKDDDLYGETINRYCLLVAECEDFQQKRERIYQQLCSFQEEMSTLVANEEMTWKEAYYLEDSMQRNILAIDRQVQTKRKMLLDMEKENIMTIASSLRSIPKKVEKKSNPLREALGG</sequence>
<name>A0AC61R0D7_9FIRM</name>
<protein>
    <submittedName>
        <fullName evidence="1">Uncharacterized protein</fullName>
    </submittedName>
</protein>
<keyword evidence="2" id="KW-1185">Reference proteome</keyword>
<proteinExistence type="predicted"/>
<gene>
    <name evidence="1" type="ORF">E5357_06175</name>
</gene>
<dbReference type="Proteomes" id="UP000307720">
    <property type="component" value="Unassembled WGS sequence"/>
</dbReference>
<evidence type="ECO:0000313" key="2">
    <source>
        <dbReference type="Proteomes" id="UP000307720"/>
    </source>
</evidence>
<evidence type="ECO:0000313" key="1">
    <source>
        <dbReference type="EMBL" id="TGX99194.1"/>
    </source>
</evidence>
<comment type="caution">
    <text evidence="1">The sequence shown here is derived from an EMBL/GenBank/DDBJ whole genome shotgun (WGS) entry which is preliminary data.</text>
</comment>
<organism evidence="1 2">
    <name type="scientific">Hominisplanchenecus murintestinalis</name>
    <dbReference type="NCBI Taxonomy" id="2941517"/>
    <lineage>
        <taxon>Bacteria</taxon>
        <taxon>Bacillati</taxon>
        <taxon>Bacillota</taxon>
        <taxon>Clostridia</taxon>
        <taxon>Lachnospirales</taxon>
        <taxon>Lachnospiraceae</taxon>
        <taxon>Hominisplanchenecus</taxon>
    </lineage>
</organism>